<dbReference type="Gene3D" id="3.30.70.270">
    <property type="match status" value="1"/>
</dbReference>
<evidence type="ECO:0000259" key="2">
    <source>
        <dbReference type="Pfam" id="PF17919"/>
    </source>
</evidence>
<dbReference type="InterPro" id="IPR043502">
    <property type="entry name" value="DNA/RNA_pol_sf"/>
</dbReference>
<dbReference type="PANTHER" id="PTHR37984">
    <property type="entry name" value="PROTEIN CBG26694"/>
    <property type="match status" value="1"/>
</dbReference>
<dbReference type="PANTHER" id="PTHR37984:SF5">
    <property type="entry name" value="PROTEIN NYNRIN-LIKE"/>
    <property type="match status" value="1"/>
</dbReference>
<dbReference type="OrthoDB" id="3095879at2759"/>
<dbReference type="InterPro" id="IPR050951">
    <property type="entry name" value="Retrovirus_Pol_polyprotein"/>
</dbReference>
<comment type="caution">
    <text evidence="3">The sequence shown here is derived from an EMBL/GenBank/DDBJ whole genome shotgun (WGS) entry which is preliminary data.</text>
</comment>
<gene>
    <name evidence="3" type="ORF">O181_009288</name>
</gene>
<name>A0A9Q3BR33_9BASI</name>
<evidence type="ECO:0000313" key="3">
    <source>
        <dbReference type="EMBL" id="MBW0469573.1"/>
    </source>
</evidence>
<dbReference type="InterPro" id="IPR043128">
    <property type="entry name" value="Rev_trsase/Diguanyl_cyclase"/>
</dbReference>
<keyword evidence="4" id="KW-1185">Reference proteome</keyword>
<sequence length="233" mass="26667">MLFRLKASRCTKENSRKFPIDHLQETSRLFSHSLALTIFYCHLIKNYSRKISSLTQFLKKDSCFPLNDEAFRQFCQLEEAFTSAPILSHFSNSLPPIVETDSSDFSLGAVLSQASDSGKHCIAFDSCNLPPEELNFDIHEKDLIGIFWAPKHWRAFLLSLSSSFEVPTNTSFCQNFSLSVDHAELNSFLNHLPPWLLGKPSRCTVILGQCLPRKGEDIIRKNPMNYQQIIKQY</sequence>
<keyword evidence="1" id="KW-0511">Multifunctional enzyme</keyword>
<proteinExistence type="predicted"/>
<feature type="domain" description="Reverse transcriptase/retrotransposon-derived protein RNase H-like" evidence="2">
    <location>
        <begin position="67"/>
        <end position="163"/>
    </location>
</feature>
<dbReference type="InterPro" id="IPR041577">
    <property type="entry name" value="RT_RNaseH_2"/>
</dbReference>
<dbReference type="Pfam" id="PF17919">
    <property type="entry name" value="RT_RNaseH_2"/>
    <property type="match status" value="1"/>
</dbReference>
<dbReference type="Proteomes" id="UP000765509">
    <property type="component" value="Unassembled WGS sequence"/>
</dbReference>
<evidence type="ECO:0000256" key="1">
    <source>
        <dbReference type="ARBA" id="ARBA00023268"/>
    </source>
</evidence>
<protein>
    <recommendedName>
        <fullName evidence="2">Reverse transcriptase/retrotransposon-derived protein RNase H-like domain-containing protein</fullName>
    </recommendedName>
</protein>
<reference evidence="3" key="1">
    <citation type="submission" date="2021-03" db="EMBL/GenBank/DDBJ databases">
        <title>Draft genome sequence of rust myrtle Austropuccinia psidii MF-1, a brazilian biotype.</title>
        <authorList>
            <person name="Quecine M.C."/>
            <person name="Pachon D.M.R."/>
            <person name="Bonatelli M.L."/>
            <person name="Correr F.H."/>
            <person name="Franceschini L.M."/>
            <person name="Leite T.F."/>
            <person name="Margarido G.R.A."/>
            <person name="Almeida C.A."/>
            <person name="Ferrarezi J.A."/>
            <person name="Labate C.A."/>
        </authorList>
    </citation>
    <scope>NUCLEOTIDE SEQUENCE</scope>
    <source>
        <strain evidence="3">MF-1</strain>
    </source>
</reference>
<dbReference type="AlphaFoldDB" id="A0A9Q3BR33"/>
<organism evidence="3 4">
    <name type="scientific">Austropuccinia psidii MF-1</name>
    <dbReference type="NCBI Taxonomy" id="1389203"/>
    <lineage>
        <taxon>Eukaryota</taxon>
        <taxon>Fungi</taxon>
        <taxon>Dikarya</taxon>
        <taxon>Basidiomycota</taxon>
        <taxon>Pucciniomycotina</taxon>
        <taxon>Pucciniomycetes</taxon>
        <taxon>Pucciniales</taxon>
        <taxon>Sphaerophragmiaceae</taxon>
        <taxon>Austropuccinia</taxon>
    </lineage>
</organism>
<accession>A0A9Q3BR33</accession>
<evidence type="ECO:0000313" key="4">
    <source>
        <dbReference type="Proteomes" id="UP000765509"/>
    </source>
</evidence>
<dbReference type="EMBL" id="AVOT02002224">
    <property type="protein sequence ID" value="MBW0469573.1"/>
    <property type="molecule type" value="Genomic_DNA"/>
</dbReference>
<dbReference type="GO" id="GO:0003824">
    <property type="term" value="F:catalytic activity"/>
    <property type="evidence" value="ECO:0007669"/>
    <property type="project" value="UniProtKB-KW"/>
</dbReference>
<dbReference type="SUPFAM" id="SSF56672">
    <property type="entry name" value="DNA/RNA polymerases"/>
    <property type="match status" value="1"/>
</dbReference>